<keyword evidence="2" id="KW-1185">Reference proteome</keyword>
<evidence type="ECO:0000313" key="1">
    <source>
        <dbReference type="EMBL" id="KAK3093409.1"/>
    </source>
</evidence>
<accession>A0AA88XWN6</accession>
<evidence type="ECO:0000313" key="2">
    <source>
        <dbReference type="Proteomes" id="UP001186944"/>
    </source>
</evidence>
<comment type="caution">
    <text evidence="1">The sequence shown here is derived from an EMBL/GenBank/DDBJ whole genome shotgun (WGS) entry which is preliminary data.</text>
</comment>
<name>A0AA88XWN6_PINIB</name>
<dbReference type="EMBL" id="VSWD01000009">
    <property type="protein sequence ID" value="KAK3093409.1"/>
    <property type="molecule type" value="Genomic_DNA"/>
</dbReference>
<dbReference type="AlphaFoldDB" id="A0AA88XWN6"/>
<reference evidence="1" key="1">
    <citation type="submission" date="2019-08" db="EMBL/GenBank/DDBJ databases">
        <title>The improved chromosome-level genome for the pearl oyster Pinctada fucata martensii using PacBio sequencing and Hi-C.</title>
        <authorList>
            <person name="Zheng Z."/>
        </authorList>
    </citation>
    <scope>NUCLEOTIDE SEQUENCE</scope>
    <source>
        <strain evidence="1">ZZ-2019</strain>
        <tissue evidence="1">Adductor muscle</tissue>
    </source>
</reference>
<organism evidence="1 2">
    <name type="scientific">Pinctada imbricata</name>
    <name type="common">Atlantic pearl-oyster</name>
    <name type="synonym">Pinctada martensii</name>
    <dbReference type="NCBI Taxonomy" id="66713"/>
    <lineage>
        <taxon>Eukaryota</taxon>
        <taxon>Metazoa</taxon>
        <taxon>Spiralia</taxon>
        <taxon>Lophotrochozoa</taxon>
        <taxon>Mollusca</taxon>
        <taxon>Bivalvia</taxon>
        <taxon>Autobranchia</taxon>
        <taxon>Pteriomorphia</taxon>
        <taxon>Pterioida</taxon>
        <taxon>Pterioidea</taxon>
        <taxon>Pteriidae</taxon>
        <taxon>Pinctada</taxon>
    </lineage>
</organism>
<dbReference type="SUPFAM" id="SSF52266">
    <property type="entry name" value="SGNH hydrolase"/>
    <property type="match status" value="1"/>
</dbReference>
<evidence type="ECO:0008006" key="3">
    <source>
        <dbReference type="Google" id="ProtNLM"/>
    </source>
</evidence>
<dbReference type="InterPro" id="IPR036514">
    <property type="entry name" value="SGNH_hydro_sf"/>
</dbReference>
<dbReference type="Gene3D" id="3.40.50.1110">
    <property type="entry name" value="SGNH hydrolase"/>
    <property type="match status" value="1"/>
</dbReference>
<protein>
    <recommendedName>
        <fullName evidence="3">SGNH hydrolase-type esterase domain-containing protein</fullName>
    </recommendedName>
</protein>
<proteinExistence type="predicted"/>
<gene>
    <name evidence="1" type="ORF">FSP39_015262</name>
</gene>
<dbReference type="Proteomes" id="UP001186944">
    <property type="component" value="Unassembled WGS sequence"/>
</dbReference>
<sequence length="189" mass="21805">MARTKVAIIGHSFVRRIKNFIEREKPDGFNLNIENVEGVKYFYKSGGLVKDMFSFLPAIKRYRPRIVFVQIGGNDIGKNNPSKIAKEIEELCCAIYSETGANVIVGSLFRRFKPRQCTEAEYEIQRCDTELQINSFSKRTSIPVNLWKHPRLGMKCLFDTADGVHLKYWSQERFYRSLRGAVLANRNSS</sequence>